<name>A0A931GPK3_9ACTN</name>
<gene>
    <name evidence="2" type="ORF">IW256_004824</name>
</gene>
<dbReference type="EMBL" id="JADOUA010000001">
    <property type="protein sequence ID" value="MBG6090711.1"/>
    <property type="molecule type" value="Genomic_DNA"/>
</dbReference>
<evidence type="ECO:0000313" key="3">
    <source>
        <dbReference type="Proteomes" id="UP000614047"/>
    </source>
</evidence>
<organism evidence="2 3">
    <name type="scientific">Actinomadura viridis</name>
    <dbReference type="NCBI Taxonomy" id="58110"/>
    <lineage>
        <taxon>Bacteria</taxon>
        <taxon>Bacillati</taxon>
        <taxon>Actinomycetota</taxon>
        <taxon>Actinomycetes</taxon>
        <taxon>Streptosporangiales</taxon>
        <taxon>Thermomonosporaceae</taxon>
        <taxon>Actinomadura</taxon>
    </lineage>
</organism>
<reference evidence="2" key="1">
    <citation type="submission" date="2020-11" db="EMBL/GenBank/DDBJ databases">
        <title>Sequencing the genomes of 1000 actinobacteria strains.</title>
        <authorList>
            <person name="Klenk H.-P."/>
        </authorList>
    </citation>
    <scope>NUCLEOTIDE SEQUENCE</scope>
    <source>
        <strain evidence="2">DSM 43175</strain>
    </source>
</reference>
<keyword evidence="3" id="KW-1185">Reference proteome</keyword>
<sequence>MLCLTCHRVRPAGARGDYTNRRAQLIIAHGLCVCAGRGPLSGERRSVPPEKSPAWPFWHGGAERVRAGRPVTPGRGDTEAG</sequence>
<feature type="region of interest" description="Disordered" evidence="1">
    <location>
        <begin position="41"/>
        <end position="81"/>
    </location>
</feature>
<proteinExistence type="predicted"/>
<comment type="caution">
    <text evidence="2">The sequence shown here is derived from an EMBL/GenBank/DDBJ whole genome shotgun (WGS) entry which is preliminary data.</text>
</comment>
<dbReference type="RefSeq" id="WP_197013138.1">
    <property type="nucleotide sequence ID" value="NZ_BAABES010000011.1"/>
</dbReference>
<protein>
    <submittedName>
        <fullName evidence="2">Uncharacterized protein</fullName>
    </submittedName>
</protein>
<evidence type="ECO:0000256" key="1">
    <source>
        <dbReference type="SAM" id="MobiDB-lite"/>
    </source>
</evidence>
<evidence type="ECO:0000313" key="2">
    <source>
        <dbReference type="EMBL" id="MBG6090711.1"/>
    </source>
</evidence>
<accession>A0A931GPK3</accession>
<dbReference type="AlphaFoldDB" id="A0A931GPK3"/>
<dbReference type="Proteomes" id="UP000614047">
    <property type="component" value="Unassembled WGS sequence"/>
</dbReference>